<proteinExistence type="predicted"/>
<name>A0A923N8Z3_9BACT</name>
<dbReference type="AlphaFoldDB" id="A0A923N8Z3"/>
<sequence length="128" mass="15294">MEEENNYNYTDDDDDFVEWNEDDCSYMSVPARARYEQQKFLDDLKKSQVTAEILDNARHAFLMALAGAGRFKEWESYTIRPDKSYLAIDREKAMRDIFPLLKPKDQELVLRAEKLIKEDEAERRRRGY</sequence>
<dbReference type="EMBL" id="JACRVF010000009">
    <property type="protein sequence ID" value="MBC5995100.1"/>
    <property type="molecule type" value="Genomic_DNA"/>
</dbReference>
<comment type="caution">
    <text evidence="1">The sequence shown here is derived from an EMBL/GenBank/DDBJ whole genome shotgun (WGS) entry which is preliminary data.</text>
</comment>
<reference evidence="1" key="1">
    <citation type="submission" date="2020-08" db="EMBL/GenBank/DDBJ databases">
        <title>Pontibacter sp. SD6 16S ribosomal RNA gene Genome sequencing and assembly.</title>
        <authorList>
            <person name="Kang M."/>
        </authorList>
    </citation>
    <scope>NUCLEOTIDE SEQUENCE</scope>
    <source>
        <strain evidence="1">SD6</strain>
    </source>
</reference>
<protein>
    <submittedName>
        <fullName evidence="1">Uncharacterized protein</fullName>
    </submittedName>
</protein>
<gene>
    <name evidence="1" type="ORF">H8S84_19795</name>
</gene>
<evidence type="ECO:0000313" key="1">
    <source>
        <dbReference type="EMBL" id="MBC5995100.1"/>
    </source>
</evidence>
<dbReference type="RefSeq" id="WP_187069150.1">
    <property type="nucleotide sequence ID" value="NZ_JACRVF010000009.1"/>
</dbReference>
<evidence type="ECO:0000313" key="2">
    <source>
        <dbReference type="Proteomes" id="UP000603640"/>
    </source>
</evidence>
<keyword evidence="2" id="KW-1185">Reference proteome</keyword>
<organism evidence="1 2">
    <name type="scientific">Pontibacter cellulosilyticus</name>
    <dbReference type="NCBI Taxonomy" id="1720253"/>
    <lineage>
        <taxon>Bacteria</taxon>
        <taxon>Pseudomonadati</taxon>
        <taxon>Bacteroidota</taxon>
        <taxon>Cytophagia</taxon>
        <taxon>Cytophagales</taxon>
        <taxon>Hymenobacteraceae</taxon>
        <taxon>Pontibacter</taxon>
    </lineage>
</organism>
<accession>A0A923N8Z3</accession>
<dbReference type="Proteomes" id="UP000603640">
    <property type="component" value="Unassembled WGS sequence"/>
</dbReference>